<feature type="compositionally biased region" description="Polar residues" evidence="1">
    <location>
        <begin position="438"/>
        <end position="464"/>
    </location>
</feature>
<reference evidence="2" key="1">
    <citation type="submission" date="2021-03" db="EMBL/GenBank/DDBJ databases">
        <authorList>
            <person name="Palmer J.M."/>
        </authorList>
    </citation>
    <scope>NUCLEOTIDE SEQUENCE</scope>
    <source>
        <strain evidence="2">ARV_011</strain>
    </source>
</reference>
<feature type="compositionally biased region" description="Polar residues" evidence="1">
    <location>
        <begin position="734"/>
        <end position="748"/>
    </location>
</feature>
<dbReference type="OrthoDB" id="4089169at2759"/>
<comment type="caution">
    <text evidence="2">The sequence shown here is derived from an EMBL/GenBank/DDBJ whole genome shotgun (WGS) entry which is preliminary data.</text>
</comment>
<keyword evidence="3" id="KW-1185">Reference proteome</keyword>
<dbReference type="GeneID" id="66116923"/>
<proteinExistence type="predicted"/>
<protein>
    <submittedName>
        <fullName evidence="2">Uncharacterized protein</fullName>
    </submittedName>
</protein>
<feature type="region of interest" description="Disordered" evidence="1">
    <location>
        <begin position="29"/>
        <end position="87"/>
    </location>
</feature>
<dbReference type="RefSeq" id="XP_043046896.1">
    <property type="nucleotide sequence ID" value="XM_043194268.1"/>
</dbReference>
<feature type="region of interest" description="Disordered" evidence="1">
    <location>
        <begin position="438"/>
        <end position="488"/>
    </location>
</feature>
<dbReference type="SUPFAM" id="SSF50998">
    <property type="entry name" value="Quinoprotein alcohol dehydrogenase-like"/>
    <property type="match status" value="1"/>
</dbReference>
<feature type="compositionally biased region" description="Polar residues" evidence="1">
    <location>
        <begin position="475"/>
        <end position="488"/>
    </location>
</feature>
<feature type="region of interest" description="Disordered" evidence="1">
    <location>
        <begin position="734"/>
        <end position="765"/>
    </location>
</feature>
<dbReference type="InterPro" id="IPR011047">
    <property type="entry name" value="Quinoprotein_ADH-like_sf"/>
</dbReference>
<gene>
    <name evidence="2" type="ORF">KQ657_003549</name>
</gene>
<sequence length="845" mass="93222">MVIKLYTTPKRGHKLGSARATWSKIKCATTATTSSSLTTSNETNGSNGNSTSNNGSLSLPSSKSNSPSPSCGLSPQLSENDEEQPKTEKSALNNLVVAFGDNNDVYIYFSRYQKLEVWRWTDDESLSFVNQLDLSKWLAKGLKVTKMLILKSYSQLLLVTSKSGLIYDLDTEGGLVVKSFPFSDPNEITNCAIMGKYLIFDTNGKLTIYKHDANTTEYKELHIPNVQSQAGINIAPPYTLQTSAYKGVGVYAIHQNWLVYSPTKEEYKVLKSTTSKHKKAIKRQEKLANKNKKVNVDEYINGSANALLLALENDKSGLTSTSRRGSLSKSSTNEIDSLDDNIVFTPVKLPPPGPLLNKVLNSLSNQALDGLFKLGEAGSKQLKLYLQQQQQQQLLHPQPQESMSINDLGKTLGKMLFSTAKSTAKEITKQTKHVTSLATSAVQHQLAQASQSHNNGHGNGSLISSEDPKQDGFVRSSSSVNEEETLNSSTPIELNQLVKIVDLENDKVLGLFRAPGGDLAHVSLSPYDMHLVTVGSRGDTFYLWDLYQLPIEISLVGKFQRGKTSAKIIDIVWLNQMKANDYSKTKRNRIGSRNKTMMNNDTAKGDSQKDINGDKLGVCSATYGFGCITKSHGLVHWFDLNYLSLTGQKKPNTDSNNWILSSIDARKFAKVPLVESGSICSQPGSEELAILDEALDLILVSPATGSSLYKFQFPRSPLSPDLVGSARAEALKQNYSTNDQQFPITDTFSDSDGDRGDNNNNDDTNVVEKPQIKYFFDHLSQVEMESCVPYTHAINNPRLSLHNYKITECNDHDQFHGLIDQYFGEDFGNEIDATPVPVIGVSKVW</sequence>
<dbReference type="AlphaFoldDB" id="A0A9P7V5J7"/>
<evidence type="ECO:0000313" key="2">
    <source>
        <dbReference type="EMBL" id="KAG7191344.1"/>
    </source>
</evidence>
<accession>A0A9P7V5J7</accession>
<evidence type="ECO:0000256" key="1">
    <source>
        <dbReference type="SAM" id="MobiDB-lite"/>
    </source>
</evidence>
<evidence type="ECO:0000313" key="3">
    <source>
        <dbReference type="Proteomes" id="UP000790833"/>
    </source>
</evidence>
<dbReference type="Proteomes" id="UP000790833">
    <property type="component" value="Unassembled WGS sequence"/>
</dbReference>
<name>A0A9P7V5J7_9ASCO</name>
<dbReference type="EMBL" id="JAHMUF010000033">
    <property type="protein sequence ID" value="KAG7191344.1"/>
    <property type="molecule type" value="Genomic_DNA"/>
</dbReference>
<feature type="compositionally biased region" description="Low complexity" evidence="1">
    <location>
        <begin position="29"/>
        <end position="75"/>
    </location>
</feature>
<organism evidence="2 3">
    <name type="scientific">Scheffersomyces spartinae</name>
    <dbReference type="NCBI Taxonomy" id="45513"/>
    <lineage>
        <taxon>Eukaryota</taxon>
        <taxon>Fungi</taxon>
        <taxon>Dikarya</taxon>
        <taxon>Ascomycota</taxon>
        <taxon>Saccharomycotina</taxon>
        <taxon>Pichiomycetes</taxon>
        <taxon>Debaryomycetaceae</taxon>
        <taxon>Scheffersomyces</taxon>
    </lineage>
</organism>